<protein>
    <recommendedName>
        <fullName evidence="3">MULE transposase domain-containing protein</fullName>
    </recommendedName>
</protein>
<dbReference type="AlphaFoldDB" id="A0A8X6MNE3"/>
<reference evidence="1" key="1">
    <citation type="submission" date="2020-08" db="EMBL/GenBank/DDBJ databases">
        <title>Multicomponent nature underlies the extraordinary mechanical properties of spider dragline silk.</title>
        <authorList>
            <person name="Kono N."/>
            <person name="Nakamura H."/>
            <person name="Mori M."/>
            <person name="Yoshida Y."/>
            <person name="Ohtoshi R."/>
            <person name="Malay A.D."/>
            <person name="Moran D.A.P."/>
            <person name="Tomita M."/>
            <person name="Numata K."/>
            <person name="Arakawa K."/>
        </authorList>
    </citation>
    <scope>NUCLEOTIDE SEQUENCE</scope>
</reference>
<comment type="caution">
    <text evidence="1">The sequence shown here is derived from an EMBL/GenBank/DDBJ whole genome shotgun (WGS) entry which is preliminary data.</text>
</comment>
<name>A0A8X6MNE3_NEPPI</name>
<proteinExistence type="predicted"/>
<organism evidence="1 2">
    <name type="scientific">Nephila pilipes</name>
    <name type="common">Giant wood spider</name>
    <name type="synonym">Nephila maculata</name>
    <dbReference type="NCBI Taxonomy" id="299642"/>
    <lineage>
        <taxon>Eukaryota</taxon>
        <taxon>Metazoa</taxon>
        <taxon>Ecdysozoa</taxon>
        <taxon>Arthropoda</taxon>
        <taxon>Chelicerata</taxon>
        <taxon>Arachnida</taxon>
        <taxon>Araneae</taxon>
        <taxon>Araneomorphae</taxon>
        <taxon>Entelegynae</taxon>
        <taxon>Araneoidea</taxon>
        <taxon>Nephilidae</taxon>
        <taxon>Nephila</taxon>
    </lineage>
</organism>
<dbReference type="OrthoDB" id="6509935at2759"/>
<accession>A0A8X6MNE3</accession>
<keyword evidence="2" id="KW-1185">Reference proteome</keyword>
<gene>
    <name evidence="1" type="ORF">NPIL_102791</name>
</gene>
<dbReference type="EMBL" id="BMAW01095293">
    <property type="protein sequence ID" value="GFS69588.1"/>
    <property type="molecule type" value="Genomic_DNA"/>
</dbReference>
<evidence type="ECO:0008006" key="3">
    <source>
        <dbReference type="Google" id="ProtNLM"/>
    </source>
</evidence>
<sequence length="151" mass="17266">MQITREEKDELARKLEKKIPIETILDEIRDTFIDKLERICLVIWKDLLNLKAEYNISSEGIMDTNDAGNDTLCWDFTYGTNAYGFDLATVLDDRREGFHAAFILSNQQDSKALSLAFVAIKEYVSISPKVLMTVDTESFSIAWRTTFGVPE</sequence>
<evidence type="ECO:0000313" key="2">
    <source>
        <dbReference type="Proteomes" id="UP000887013"/>
    </source>
</evidence>
<evidence type="ECO:0000313" key="1">
    <source>
        <dbReference type="EMBL" id="GFS69588.1"/>
    </source>
</evidence>
<dbReference type="Proteomes" id="UP000887013">
    <property type="component" value="Unassembled WGS sequence"/>
</dbReference>